<feature type="domain" description="Nudix hydrolase" evidence="1">
    <location>
        <begin position="12"/>
        <end position="146"/>
    </location>
</feature>
<evidence type="ECO:0000259" key="1">
    <source>
        <dbReference type="PROSITE" id="PS51462"/>
    </source>
</evidence>
<organism evidence="2">
    <name type="scientific">Klosneuvirus KNV1</name>
    <dbReference type="NCBI Taxonomy" id="1977640"/>
    <lineage>
        <taxon>Viruses</taxon>
        <taxon>Varidnaviria</taxon>
        <taxon>Bamfordvirae</taxon>
        <taxon>Nucleocytoviricota</taxon>
        <taxon>Megaviricetes</taxon>
        <taxon>Imitervirales</taxon>
        <taxon>Mimiviridae</taxon>
        <taxon>Klosneuvirinae</taxon>
        <taxon>Klosneuvirus</taxon>
    </lineage>
</organism>
<protein>
    <submittedName>
        <fullName evidence="2">NUDIX hydrolase</fullName>
    </submittedName>
</protein>
<reference evidence="2" key="1">
    <citation type="journal article" date="2017" name="Science">
        <title>Giant viruses with an expanded complement of translation system components.</title>
        <authorList>
            <person name="Schulz F."/>
            <person name="Yutin N."/>
            <person name="Ivanova N.N."/>
            <person name="Ortega D.R."/>
            <person name="Lee T.K."/>
            <person name="Vierheilig J."/>
            <person name="Daims H."/>
            <person name="Horn M."/>
            <person name="Wagner M."/>
            <person name="Jensen G.J."/>
            <person name="Kyrpides N.C."/>
            <person name="Koonin E.V."/>
            <person name="Woyke T."/>
        </authorList>
    </citation>
    <scope>NUCLEOTIDE SEQUENCE</scope>
    <source>
        <strain evidence="2">KNV1</strain>
    </source>
</reference>
<accession>A0A1V0SIF5</accession>
<dbReference type="InterPro" id="IPR000086">
    <property type="entry name" value="NUDIX_hydrolase_dom"/>
</dbReference>
<dbReference type="GO" id="GO:0016787">
    <property type="term" value="F:hydrolase activity"/>
    <property type="evidence" value="ECO:0007669"/>
    <property type="project" value="UniProtKB-KW"/>
</dbReference>
<name>A0A1V0SIF5_9VIRU</name>
<dbReference type="SUPFAM" id="SSF55811">
    <property type="entry name" value="Nudix"/>
    <property type="match status" value="1"/>
</dbReference>
<evidence type="ECO:0000313" key="2">
    <source>
        <dbReference type="EMBL" id="ARF11503.1"/>
    </source>
</evidence>
<dbReference type="InterPro" id="IPR015797">
    <property type="entry name" value="NUDIX_hydrolase-like_dom_sf"/>
</dbReference>
<sequence>MRPTFTLNEQQVRAGGVLFYYHNKKPDQFELLMINSRNKYEDFGGQTDEADKDFYDTICREVEEESNGIFPREFISDKIKSLEPIYIKHCKYVLYCVELDDHIDPSIFGDHEDTDNINRTVEWVSYDDFISQDFKKKLNFRLTAYNVMNHLEALFT</sequence>
<proteinExistence type="predicted"/>
<dbReference type="EMBL" id="KY684108">
    <property type="protein sequence ID" value="ARF11503.1"/>
    <property type="molecule type" value="Genomic_DNA"/>
</dbReference>
<keyword evidence="2" id="KW-0378">Hydrolase</keyword>
<dbReference type="Gene3D" id="3.90.79.10">
    <property type="entry name" value="Nucleoside Triphosphate Pyrophosphohydrolase"/>
    <property type="match status" value="1"/>
</dbReference>
<gene>
    <name evidence="2" type="ORF">Klosneuvirus_1_360</name>
</gene>
<dbReference type="PROSITE" id="PS51462">
    <property type="entry name" value="NUDIX"/>
    <property type="match status" value="1"/>
</dbReference>